<dbReference type="Pfam" id="PF09685">
    <property type="entry name" value="MamF_MmsF"/>
    <property type="match status" value="1"/>
</dbReference>
<dbReference type="EMBL" id="CP049057">
    <property type="protein sequence ID" value="QIE58296.1"/>
    <property type="molecule type" value="Genomic_DNA"/>
</dbReference>
<keyword evidence="7" id="KW-1185">Reference proteome</keyword>
<dbReference type="InterPro" id="IPR019109">
    <property type="entry name" value="MamF_MmsF"/>
</dbReference>
<evidence type="ECO:0000256" key="5">
    <source>
        <dbReference type="SAM" id="Phobius"/>
    </source>
</evidence>
<feature type="transmembrane region" description="Helical" evidence="5">
    <location>
        <begin position="26"/>
        <end position="45"/>
    </location>
</feature>
<evidence type="ECO:0000256" key="1">
    <source>
        <dbReference type="ARBA" id="ARBA00004141"/>
    </source>
</evidence>
<comment type="subcellular location">
    <subcellularLocation>
        <location evidence="1">Membrane</location>
        <topology evidence="1">Multi-pass membrane protein</topology>
    </subcellularLocation>
</comment>
<dbReference type="AlphaFoldDB" id="A0A6G6GI83"/>
<keyword evidence="4 5" id="KW-0472">Membrane</keyword>
<evidence type="ECO:0000313" key="7">
    <source>
        <dbReference type="Proteomes" id="UP000505306"/>
    </source>
</evidence>
<evidence type="ECO:0000256" key="3">
    <source>
        <dbReference type="ARBA" id="ARBA00022989"/>
    </source>
</evidence>
<keyword evidence="3 5" id="KW-1133">Transmembrane helix</keyword>
<gene>
    <name evidence="6" type="ORF">G5B37_01545</name>
</gene>
<proteinExistence type="predicted"/>
<protein>
    <submittedName>
        <fullName evidence="6">DUF4870 domain-containing protein</fullName>
    </submittedName>
</protein>
<evidence type="ECO:0000313" key="6">
    <source>
        <dbReference type="EMBL" id="QIE58296.1"/>
    </source>
</evidence>
<sequence length="121" mass="13209">MEIISTTHAAKQVDNNLLVFTHLSQLLTYVTGFGGFVVPLILWLVKKDQIVGMDEHGKSIINFQITMFLIALISVPGIFLFGLGILSLIYVGIVSLVVPIVNAVRASNGEAPSYFSTIKFI</sequence>
<feature type="transmembrane region" description="Helical" evidence="5">
    <location>
        <begin position="66"/>
        <end position="93"/>
    </location>
</feature>
<organism evidence="6 7">
    <name type="scientific">Rasiella rasia</name>
    <dbReference type="NCBI Taxonomy" id="2744027"/>
    <lineage>
        <taxon>Bacteria</taxon>
        <taxon>Pseudomonadati</taxon>
        <taxon>Bacteroidota</taxon>
        <taxon>Flavobacteriia</taxon>
        <taxon>Flavobacteriales</taxon>
        <taxon>Flavobacteriaceae</taxon>
        <taxon>Rasiella</taxon>
    </lineage>
</organism>
<dbReference type="RefSeq" id="WP_164678303.1">
    <property type="nucleotide sequence ID" value="NZ_CP049057.1"/>
</dbReference>
<evidence type="ECO:0000256" key="4">
    <source>
        <dbReference type="ARBA" id="ARBA00023136"/>
    </source>
</evidence>
<keyword evidence="2 5" id="KW-0812">Transmembrane</keyword>
<dbReference type="Proteomes" id="UP000505306">
    <property type="component" value="Chromosome"/>
</dbReference>
<accession>A0A6G6GI83</accession>
<name>A0A6G6GI83_9FLAO</name>
<dbReference type="KEGG" id="mgel:G5B37_01545"/>
<reference evidence="6 7" key="1">
    <citation type="submission" date="2020-02" db="EMBL/GenBank/DDBJ databases">
        <title>Complete genome sequence of Flavobacteriaceae bacterium.</title>
        <authorList>
            <person name="Kim S.-J."/>
            <person name="Kim Y.-S."/>
            <person name="Kim K.-H."/>
        </authorList>
    </citation>
    <scope>NUCLEOTIDE SEQUENCE [LARGE SCALE GENOMIC DNA]</scope>
    <source>
        <strain evidence="6 7">RR4-40</strain>
    </source>
</reference>
<evidence type="ECO:0000256" key="2">
    <source>
        <dbReference type="ARBA" id="ARBA00022692"/>
    </source>
</evidence>